<comment type="caution">
    <text evidence="3">The sequence shown here is derived from an EMBL/GenBank/DDBJ whole genome shotgun (WGS) entry which is preliminary data.</text>
</comment>
<evidence type="ECO:0000313" key="4">
    <source>
        <dbReference type="Proteomes" id="UP000326671"/>
    </source>
</evidence>
<reference evidence="3 4" key="1">
    <citation type="submission" date="2019-09" db="EMBL/GenBank/DDBJ databases">
        <title>Whole genome sequences of isolates from the Mars Exploration Rovers.</title>
        <authorList>
            <person name="Seuylemezian A."/>
            <person name="Vaishampayan P."/>
        </authorList>
    </citation>
    <scope>NUCLEOTIDE SEQUENCE [LARGE SCALE GENOMIC DNA]</scope>
    <source>
        <strain evidence="3 4">MER_TA_151</strain>
    </source>
</reference>
<accession>A0A5J5HNL9</accession>
<dbReference type="EMBL" id="VYKL01000021">
    <property type="protein sequence ID" value="KAA9022929.1"/>
    <property type="molecule type" value="Genomic_DNA"/>
</dbReference>
<sequence length="587" mass="69248">MGDIRLILKKLTINNFRSIAECTITCGKLSALVGENNSGKSGILRALNAFFNYEEEEEHFKNGSHQYSNQRLVRIELTFGNIPDKEYYIDKIYNQELILRMTYSHNARNKRRTIQYKINGSYQNISNDFIEQLKNDINYVLIPTSRDHKQVIWAENALLKTVLEAYFKKHTSRRDSLSPKVKEAARNFEKLALSKVEKSLSKYYSLTQNFDFKLNHNKMIDYSILLNDISLSIEEKGQNYNITESGSGIQSLTIIALYRYLAEIKHNNIILGIEEPEINLHPQAQRQFIKSIKENNEAIHEIQTIFTTHSAVIVDQLEHNELILFRKVEDRSRGFKTIAHQVPDNFWEKHDIEEFKYYQFYRYKNSEFFFAKFIIIVESKNDAEVVKFLLEQKNIDPDLYGVSIIDLGGVNNLRYPFHLLNYLKIPHFIILDKDFFIPYYNDSLENSRYDNGFPKYRNEYKNENLELIKELIPKKNDRDRLLNLFKTNHSKAMDLLEKYNIISMMYNLEIDLVGSKTATKVYHDLLIVPREMQENPSQKFLLTERKGQIKQIKVIMNVISELQHKNLPNSYKRIKKIVSERIKSLNK</sequence>
<dbReference type="InterPro" id="IPR027417">
    <property type="entry name" value="P-loop_NTPase"/>
</dbReference>
<dbReference type="AlphaFoldDB" id="A0A5J5HNL9"/>
<keyword evidence="4" id="KW-1185">Reference proteome</keyword>
<dbReference type="OrthoDB" id="9801813at2"/>
<dbReference type="InterPro" id="IPR034139">
    <property type="entry name" value="TOPRIM_OLD"/>
</dbReference>
<evidence type="ECO:0000259" key="2">
    <source>
        <dbReference type="Pfam" id="PF20469"/>
    </source>
</evidence>
<dbReference type="InterPro" id="IPR051396">
    <property type="entry name" value="Bact_Antivir_Def_Nuclease"/>
</dbReference>
<organism evidence="3 4">
    <name type="scientific">Niallia endozanthoxylica</name>
    <dbReference type="NCBI Taxonomy" id="2036016"/>
    <lineage>
        <taxon>Bacteria</taxon>
        <taxon>Bacillati</taxon>
        <taxon>Bacillota</taxon>
        <taxon>Bacilli</taxon>
        <taxon>Bacillales</taxon>
        <taxon>Bacillaceae</taxon>
        <taxon>Niallia</taxon>
    </lineage>
</organism>
<protein>
    <submittedName>
        <fullName evidence="3">AAA family ATPase</fullName>
    </submittedName>
</protein>
<dbReference type="Pfam" id="PF13175">
    <property type="entry name" value="AAA_15"/>
    <property type="match status" value="1"/>
</dbReference>
<dbReference type="InterPro" id="IPR041685">
    <property type="entry name" value="AAA_GajA/Old/RecF-like"/>
</dbReference>
<dbReference type="SUPFAM" id="SSF52540">
    <property type="entry name" value="P-loop containing nucleoside triphosphate hydrolases"/>
    <property type="match status" value="1"/>
</dbReference>
<dbReference type="Proteomes" id="UP000326671">
    <property type="component" value="Unassembled WGS sequence"/>
</dbReference>
<gene>
    <name evidence="3" type="ORF">F4V44_14420</name>
</gene>
<feature type="domain" description="Endonuclease GajA/Old nuclease/RecF-like AAA" evidence="1">
    <location>
        <begin position="101"/>
        <end position="314"/>
    </location>
</feature>
<dbReference type="Gene3D" id="3.40.50.300">
    <property type="entry name" value="P-loop containing nucleotide triphosphate hydrolases"/>
    <property type="match status" value="1"/>
</dbReference>
<feature type="domain" description="OLD protein-like TOPRIM" evidence="2">
    <location>
        <begin position="369"/>
        <end position="434"/>
    </location>
</feature>
<proteinExistence type="predicted"/>
<evidence type="ECO:0000313" key="3">
    <source>
        <dbReference type="EMBL" id="KAA9022929.1"/>
    </source>
</evidence>
<dbReference type="PANTHER" id="PTHR43581">
    <property type="entry name" value="ATP/GTP PHOSPHATASE"/>
    <property type="match status" value="1"/>
</dbReference>
<name>A0A5J5HNL9_9BACI</name>
<evidence type="ECO:0000259" key="1">
    <source>
        <dbReference type="Pfam" id="PF13175"/>
    </source>
</evidence>
<dbReference type="PANTHER" id="PTHR43581:SF2">
    <property type="entry name" value="EXCINUCLEASE ATPASE SUBUNIT"/>
    <property type="match status" value="1"/>
</dbReference>
<dbReference type="CDD" id="cd01026">
    <property type="entry name" value="TOPRIM_OLD"/>
    <property type="match status" value="1"/>
</dbReference>
<dbReference type="Pfam" id="PF20469">
    <property type="entry name" value="OLD-like_TOPRIM"/>
    <property type="match status" value="1"/>
</dbReference>